<keyword evidence="2" id="KW-0472">Membrane</keyword>
<evidence type="ECO:0000313" key="3">
    <source>
        <dbReference type="EMBL" id="KAJ6219258.1"/>
    </source>
</evidence>
<keyword evidence="4" id="KW-1185">Reference proteome</keyword>
<gene>
    <name evidence="3" type="ORF">RDWZM_005070</name>
</gene>
<sequence>MMSQYGYGGGDPIVPPRRKRSLSTTRADSNYDRSRLQRNLSTDQIPNEHMYAALQRPSMNSYYRQPTYNSSGNLHHGYSRAPVPNFINPMVSSSNRSHQDYLKYASGSNVSYNPYQTTNINPSLMARPTIEPFQNTNISQSVADAIARGRDTSLYSSKEQLNGNHGYSGRSVPPERPPPPRYGSRYSVENMQNSENFELGITGRSHFRDRRSVSPTRLSPTHHPQNPYNTRRSTSPMPSSHMLTGGSRSPDIISPSLSRSGSRSSINHQSNSMFNYSSRMSRESSPSMLRMTSHSPSPLNSPTLTTSPYTYDSMSIRQPMETLHPPALGNGQTSSMNEMDDMVNAYDVHSKMNVQQIRTSPIETRQFSENFTDHCDQYKSLTSKILSKNSNNKTSSSINDRQSGDFTDRSIPDGVMSNNMYDINHEYISNMCELDRRSREPSPMLDTISQMEINQQQSMADLNNQSTIPLNHDAVVTNLSLSMATNKDNHLMPIKNGGNQSLVRRTSTANGPSGQQRKGSLPGGYMANANAISLPQEWSRENVAYMAHEARQRLQNPSNRTSETFKKIGKFLTRQFAFVLIAGLNVLFAYIFYNLLMMLPTD</sequence>
<dbReference type="OMA" id="HCDQYKS"/>
<feature type="region of interest" description="Disordered" evidence="1">
    <location>
        <begin position="154"/>
        <end position="308"/>
    </location>
</feature>
<organism evidence="3 4">
    <name type="scientific">Blomia tropicalis</name>
    <name type="common">Mite</name>
    <dbReference type="NCBI Taxonomy" id="40697"/>
    <lineage>
        <taxon>Eukaryota</taxon>
        <taxon>Metazoa</taxon>
        <taxon>Ecdysozoa</taxon>
        <taxon>Arthropoda</taxon>
        <taxon>Chelicerata</taxon>
        <taxon>Arachnida</taxon>
        <taxon>Acari</taxon>
        <taxon>Acariformes</taxon>
        <taxon>Sarcoptiformes</taxon>
        <taxon>Astigmata</taxon>
        <taxon>Glycyphagoidea</taxon>
        <taxon>Echimyopodidae</taxon>
        <taxon>Blomia</taxon>
    </lineage>
</organism>
<dbReference type="EMBL" id="JAPWDV010000002">
    <property type="protein sequence ID" value="KAJ6219258.1"/>
    <property type="molecule type" value="Genomic_DNA"/>
</dbReference>
<reference evidence="3" key="1">
    <citation type="submission" date="2022-12" db="EMBL/GenBank/DDBJ databases">
        <title>Genome assemblies of Blomia tropicalis.</title>
        <authorList>
            <person name="Cui Y."/>
        </authorList>
    </citation>
    <scope>NUCLEOTIDE SEQUENCE</scope>
    <source>
        <tissue evidence="3">Adult mites</tissue>
    </source>
</reference>
<evidence type="ECO:0000313" key="4">
    <source>
        <dbReference type="Proteomes" id="UP001142055"/>
    </source>
</evidence>
<feature type="compositionally biased region" description="Polar residues" evidence="1">
    <location>
        <begin position="213"/>
        <end position="242"/>
    </location>
</feature>
<keyword evidence="2" id="KW-1133">Transmembrane helix</keyword>
<feature type="compositionally biased region" description="Polar residues" evidence="1">
    <location>
        <begin position="154"/>
        <end position="165"/>
    </location>
</feature>
<feature type="region of interest" description="Disordered" evidence="1">
    <location>
        <begin position="388"/>
        <end position="412"/>
    </location>
</feature>
<name>A0A9Q0M3C1_BLOTA</name>
<evidence type="ECO:0000256" key="1">
    <source>
        <dbReference type="SAM" id="MobiDB-lite"/>
    </source>
</evidence>
<keyword evidence="2" id="KW-0812">Transmembrane</keyword>
<accession>A0A9Q0M3C1</accession>
<feature type="compositionally biased region" description="Low complexity" evidence="1">
    <location>
        <begin position="253"/>
        <end position="291"/>
    </location>
</feature>
<feature type="transmembrane region" description="Helical" evidence="2">
    <location>
        <begin position="576"/>
        <end position="596"/>
    </location>
</feature>
<dbReference type="Proteomes" id="UP001142055">
    <property type="component" value="Chromosome 2"/>
</dbReference>
<feature type="region of interest" description="Disordered" evidence="1">
    <location>
        <begin position="1"/>
        <end position="41"/>
    </location>
</feature>
<feature type="compositionally biased region" description="Gly residues" evidence="1">
    <location>
        <begin position="1"/>
        <end position="11"/>
    </location>
</feature>
<feature type="compositionally biased region" description="Polar residues" evidence="1">
    <location>
        <begin position="292"/>
        <end position="308"/>
    </location>
</feature>
<feature type="compositionally biased region" description="Basic and acidic residues" evidence="1">
    <location>
        <begin position="402"/>
        <end position="411"/>
    </location>
</feature>
<feature type="compositionally biased region" description="Low complexity" evidence="1">
    <location>
        <begin position="388"/>
        <end position="399"/>
    </location>
</feature>
<evidence type="ECO:0000256" key="2">
    <source>
        <dbReference type="SAM" id="Phobius"/>
    </source>
</evidence>
<dbReference type="AlphaFoldDB" id="A0A9Q0M3C1"/>
<proteinExistence type="predicted"/>
<protein>
    <submittedName>
        <fullName evidence="3">Uncharacterized protein</fullName>
    </submittedName>
</protein>
<comment type="caution">
    <text evidence="3">The sequence shown here is derived from an EMBL/GenBank/DDBJ whole genome shotgun (WGS) entry which is preliminary data.</text>
</comment>